<dbReference type="Gene3D" id="1.10.287.1770">
    <property type="match status" value="1"/>
</dbReference>
<feature type="transmembrane region" description="Helical" evidence="5">
    <location>
        <begin position="449"/>
        <end position="472"/>
    </location>
</feature>
<dbReference type="KEGG" id="smr:Smar_1580"/>
<dbReference type="SUPFAM" id="SSF52540">
    <property type="entry name" value="P-loop containing nucleoside triphosphate hydrolases"/>
    <property type="match status" value="1"/>
</dbReference>
<keyword evidence="4" id="KW-0479">Metal-binding</keyword>
<feature type="domain" description="FeoB-type G" evidence="6">
    <location>
        <begin position="5"/>
        <end position="167"/>
    </location>
</feature>
<dbReference type="InterPro" id="IPR006073">
    <property type="entry name" value="GTP-bd"/>
</dbReference>
<feature type="binding site" evidence="3">
    <location>
        <begin position="12"/>
        <end position="19"/>
    </location>
    <ligand>
        <name>GTP</name>
        <dbReference type="ChEBI" id="CHEBI:37565"/>
        <label>1</label>
    </ligand>
</feature>
<dbReference type="GO" id="GO:0046872">
    <property type="term" value="F:metal ion binding"/>
    <property type="evidence" value="ECO:0007669"/>
    <property type="project" value="UniProtKB-KW"/>
</dbReference>
<evidence type="ECO:0000256" key="3">
    <source>
        <dbReference type="PIRSR" id="PIRSR603373-1"/>
    </source>
</evidence>
<dbReference type="PROSITE" id="PS51711">
    <property type="entry name" value="G_FEOB"/>
    <property type="match status" value="1"/>
</dbReference>
<dbReference type="InterPro" id="IPR005225">
    <property type="entry name" value="Small_GTP-bd"/>
</dbReference>
<dbReference type="NCBIfam" id="TIGR00231">
    <property type="entry name" value="small_GTP"/>
    <property type="match status" value="1"/>
</dbReference>
<feature type="binding site" evidence="3">
    <location>
        <begin position="58"/>
        <end position="61"/>
    </location>
    <ligand>
        <name>GTP</name>
        <dbReference type="ChEBI" id="CHEBI:37565"/>
        <label>1</label>
    </ligand>
</feature>
<feature type="transmembrane region" description="Helical" evidence="5">
    <location>
        <begin position="540"/>
        <end position="562"/>
    </location>
</feature>
<reference evidence="8" key="1">
    <citation type="journal article" date="2009" name="BMC Genomics">
        <title>The complete genome sequence of Staphylothermus marinus reveals differences in sulfur metabolism among heterotrophic Crenarchaeota.</title>
        <authorList>
            <person name="Anderson I.J."/>
            <person name="Dharmarajan L."/>
            <person name="Rodriguez J."/>
            <person name="Hooper S."/>
            <person name="Porat I."/>
            <person name="Ulrich L.E."/>
            <person name="Elkins J.G."/>
            <person name="Mavromatis K."/>
            <person name="Sun H."/>
            <person name="Land M."/>
            <person name="Lapidus A."/>
            <person name="Lucas S."/>
            <person name="Barry K."/>
            <person name="Huber H."/>
            <person name="Zhulin I.B."/>
            <person name="Whitman W.B."/>
            <person name="Mukhopadhyay B."/>
            <person name="Woese C."/>
            <person name="Bristow J."/>
            <person name="Kyrpides N."/>
        </authorList>
    </citation>
    <scope>NUCLEOTIDE SEQUENCE [LARGE SCALE GENOMIC DNA]</scope>
    <source>
        <strain evidence="8">ATCC 43588 / DSM 3639 / JCM 9404 / F1</strain>
    </source>
</reference>
<feature type="transmembrane region" description="Helical" evidence="5">
    <location>
        <begin position="675"/>
        <end position="695"/>
    </location>
</feature>
<dbReference type="InterPro" id="IPR030389">
    <property type="entry name" value="G_FEOB_dom"/>
</dbReference>
<dbReference type="Proteomes" id="UP000000254">
    <property type="component" value="Chromosome"/>
</dbReference>
<keyword evidence="3" id="KW-0547">Nucleotide-binding</keyword>
<dbReference type="CDD" id="cd01879">
    <property type="entry name" value="FeoB"/>
    <property type="match status" value="1"/>
</dbReference>
<feature type="binding site" evidence="3">
    <location>
        <begin position="37"/>
        <end position="41"/>
    </location>
    <ligand>
        <name>GTP</name>
        <dbReference type="ChEBI" id="CHEBI:37565"/>
        <label>1</label>
    </ligand>
</feature>
<dbReference type="InterPro" id="IPR041069">
    <property type="entry name" value="FeoB_Cyto"/>
</dbReference>
<protein>
    <recommendedName>
        <fullName evidence="1 2">Ferrous iron transport protein B</fullName>
    </recommendedName>
</protein>
<dbReference type="Pfam" id="PF02421">
    <property type="entry name" value="FeoB_N"/>
    <property type="match status" value="1"/>
</dbReference>
<dbReference type="OrthoDB" id="85305at2157"/>
<keyword evidence="5" id="KW-0812">Transmembrane</keyword>
<dbReference type="PRINTS" id="PR00326">
    <property type="entry name" value="GTP1OBG"/>
</dbReference>
<dbReference type="GO" id="GO:0005525">
    <property type="term" value="F:GTP binding"/>
    <property type="evidence" value="ECO:0007669"/>
    <property type="project" value="UniProtKB-KW"/>
</dbReference>
<organism evidence="7 8">
    <name type="scientific">Staphylothermus marinus (strain ATCC 43588 / DSM 3639 / JCM 9404 / F1)</name>
    <dbReference type="NCBI Taxonomy" id="399550"/>
    <lineage>
        <taxon>Archaea</taxon>
        <taxon>Thermoproteota</taxon>
        <taxon>Thermoprotei</taxon>
        <taxon>Desulfurococcales</taxon>
        <taxon>Desulfurococcaceae</taxon>
        <taxon>Staphylothermus</taxon>
    </lineage>
</organism>
<keyword evidence="4" id="KW-0460">Magnesium</keyword>
<evidence type="ECO:0000259" key="6">
    <source>
        <dbReference type="PROSITE" id="PS51711"/>
    </source>
</evidence>
<accession>A3DPV4</accession>
<reference evidence="7 8" key="2">
    <citation type="journal article" date="2009" name="Stand. Genomic Sci.">
        <title>Complete genome sequence of Staphylothermus marinus Stetter and Fiala 1986 type strain F1.</title>
        <authorList>
            <person name="Anderson I.J."/>
            <person name="Sun H."/>
            <person name="Lapidus A."/>
            <person name="Copeland A."/>
            <person name="Glavina Del Rio T."/>
            <person name="Tice H."/>
            <person name="Dalin E."/>
            <person name="Lucas S."/>
            <person name="Barry K."/>
            <person name="Land M."/>
            <person name="Richardson P."/>
            <person name="Huber H."/>
            <person name="Kyrpides N.C."/>
        </authorList>
    </citation>
    <scope>NUCLEOTIDE SEQUENCE [LARGE SCALE GENOMIC DNA]</scope>
    <source>
        <strain evidence="8">ATCC 43588 / DSM 3639 / JCM 9404 / F1</strain>
    </source>
</reference>
<feature type="transmembrane region" description="Helical" evidence="5">
    <location>
        <begin position="613"/>
        <end position="635"/>
    </location>
</feature>
<dbReference type="PANTHER" id="PTHR43185:SF1">
    <property type="entry name" value="FE(2+) TRANSPORTER FEOB"/>
    <property type="match status" value="1"/>
</dbReference>
<dbReference type="Pfam" id="PF07670">
    <property type="entry name" value="Gate"/>
    <property type="match status" value="2"/>
</dbReference>
<evidence type="ECO:0000256" key="5">
    <source>
        <dbReference type="SAM" id="Phobius"/>
    </source>
</evidence>
<dbReference type="GeneID" id="4906801"/>
<keyword evidence="8" id="KW-1185">Reference proteome</keyword>
<evidence type="ECO:0000313" key="7">
    <source>
        <dbReference type="EMBL" id="ABN70664.1"/>
    </source>
</evidence>
<dbReference type="AlphaFoldDB" id="A3DPV4"/>
<feature type="transmembrane region" description="Helical" evidence="5">
    <location>
        <begin position="641"/>
        <end position="663"/>
    </location>
</feature>
<dbReference type="HOGENOM" id="CLU_013350_3_0_2"/>
<feature type="binding site" evidence="4">
    <location>
        <position position="27"/>
    </location>
    <ligand>
        <name>Mg(2+)</name>
        <dbReference type="ChEBI" id="CHEBI:18420"/>
        <label>2</label>
    </ligand>
</feature>
<evidence type="ECO:0000256" key="1">
    <source>
        <dbReference type="ARBA" id="ARBA00031200"/>
    </source>
</evidence>
<feature type="transmembrane region" description="Helical" evidence="5">
    <location>
        <begin position="364"/>
        <end position="393"/>
    </location>
</feature>
<dbReference type="GO" id="GO:0005886">
    <property type="term" value="C:plasma membrane"/>
    <property type="evidence" value="ECO:0007669"/>
    <property type="project" value="TreeGrafter"/>
</dbReference>
<dbReference type="NCBIfam" id="TIGR00437">
    <property type="entry name" value="feoB"/>
    <property type="match status" value="1"/>
</dbReference>
<keyword evidence="5" id="KW-0472">Membrane</keyword>
<feature type="binding site" evidence="4">
    <location>
        <position position="26"/>
    </location>
    <ligand>
        <name>Mg(2+)</name>
        <dbReference type="ChEBI" id="CHEBI:18420"/>
        <label>2</label>
    </ligand>
</feature>
<dbReference type="STRING" id="399550.Smar_1580"/>
<dbReference type="eggNOG" id="arCOG00359">
    <property type="taxonomic scope" value="Archaea"/>
</dbReference>
<dbReference type="Gene3D" id="3.40.50.300">
    <property type="entry name" value="P-loop containing nucleotide triphosphate hydrolases"/>
    <property type="match status" value="1"/>
</dbReference>
<keyword evidence="3" id="KW-0342">GTP-binding</keyword>
<feature type="transmembrane region" description="Helical" evidence="5">
    <location>
        <begin position="478"/>
        <end position="500"/>
    </location>
</feature>
<dbReference type="PANTHER" id="PTHR43185">
    <property type="entry name" value="FERROUS IRON TRANSPORT PROTEIN B"/>
    <property type="match status" value="1"/>
</dbReference>
<dbReference type="GO" id="GO:0015093">
    <property type="term" value="F:ferrous iron transmembrane transporter activity"/>
    <property type="evidence" value="ECO:0007669"/>
    <property type="project" value="UniProtKB-UniRule"/>
</dbReference>
<evidence type="ECO:0000256" key="4">
    <source>
        <dbReference type="PIRSR" id="PIRSR603373-2"/>
    </source>
</evidence>
<dbReference type="InterPro" id="IPR011642">
    <property type="entry name" value="Gate_dom"/>
</dbReference>
<keyword evidence="5" id="KW-1133">Transmembrane helix</keyword>
<sequence>MPKEYIEVGVIGQPNVGKSTLFNVLTGRKVHVANWPGVTVEKHVGERIHRGRRIIFVDLPGIYGFSATTIEERIARKYILTQQPDVLLVLVDSLNPERTMYLAIQALEITPRVILVFTKVDSVHAHGIHINYRALSNKLDVPVVPVSSATGVGIVELLDTIIDVKEERKGRKTPLIVDYKELNPFIDSIVDILREKNGNILGFPIRWVAVRLLEGDEELEQIIWQKMGEDVLERIRAIRDEVKKIFGREPSELLSIRRFEYINEILKGVVIRISISSRKSKVLSYFYKPIIGPTLGLTILFTIFILAFTINTGFPLNIILDIMGYPDLASAVEEYSIGGLMESGFDYLSNILYSVMGDNMYSHLIIDGIIGGVGSVLMFLPLIMVVALMLAILEDSGLAPRIAVSLHGMLTKIGVSGHAIFPMMLGLGCNVPAIMATRATPNIRERLRLIMTLPFIPCQARLVVMLAFASALSGIKGLLLIIYGYVAAFATFAITNKLLYIYDKKKNKIIEPEILLELPPLHRPIPRVIWWHVWDATRHFLIKAGTIIFFLSIIIWFSVSFTSSLTYTSDPSISIASDIAKVFAPLLSPIGLSGDAAWIMAFALIIGFVAKEAVIGTLTIITGASSGTAAIIQLGLNDAQIAALTVFTILYVPCLATIAVIQLESRNWKITLSTIALMLSIAYIGMIITYLLGFLI</sequence>
<evidence type="ECO:0000256" key="2">
    <source>
        <dbReference type="NCBIfam" id="TIGR00437"/>
    </source>
</evidence>
<dbReference type="InterPro" id="IPR027417">
    <property type="entry name" value="P-loop_NTPase"/>
</dbReference>
<feature type="transmembrane region" description="Helical" evidence="5">
    <location>
        <begin position="413"/>
        <end position="437"/>
    </location>
</feature>
<dbReference type="InterPro" id="IPR050860">
    <property type="entry name" value="FeoB_GTPase"/>
</dbReference>
<gene>
    <name evidence="7" type="ordered locus">Smar_1580</name>
</gene>
<dbReference type="InterPro" id="IPR003373">
    <property type="entry name" value="Fe2_transport_prot-B"/>
</dbReference>
<evidence type="ECO:0000313" key="8">
    <source>
        <dbReference type="Proteomes" id="UP000000254"/>
    </source>
</evidence>
<feature type="binding site" evidence="4">
    <location>
        <position position="23"/>
    </location>
    <ligand>
        <name>Mg(2+)</name>
        <dbReference type="ChEBI" id="CHEBI:18420"/>
        <label>2</label>
    </ligand>
</feature>
<feature type="binding site" evidence="3">
    <location>
        <begin position="147"/>
        <end position="149"/>
    </location>
    <ligand>
        <name>GTP</name>
        <dbReference type="ChEBI" id="CHEBI:37565"/>
        <label>1</label>
    </ligand>
</feature>
<dbReference type="RefSeq" id="WP_011839858.1">
    <property type="nucleotide sequence ID" value="NC_009033.1"/>
</dbReference>
<feature type="transmembrane region" description="Helical" evidence="5">
    <location>
        <begin position="290"/>
        <end position="310"/>
    </location>
</feature>
<feature type="transmembrane region" description="Helical" evidence="5">
    <location>
        <begin position="582"/>
        <end position="606"/>
    </location>
</feature>
<name>A3DPV4_STAMF</name>
<dbReference type="Pfam" id="PF17910">
    <property type="entry name" value="FeoB_Cyto"/>
    <property type="match status" value="1"/>
</dbReference>
<proteinExistence type="predicted"/>
<dbReference type="EMBL" id="CP000575">
    <property type="protein sequence ID" value="ABN70664.1"/>
    <property type="molecule type" value="Genomic_DNA"/>
</dbReference>